<evidence type="ECO:0000313" key="6">
    <source>
        <dbReference type="Proteomes" id="UP000479043"/>
    </source>
</evidence>
<dbReference type="InterPro" id="IPR052158">
    <property type="entry name" value="INH-QAR"/>
</dbReference>
<dbReference type="SUPFAM" id="SSF52317">
    <property type="entry name" value="Class I glutamine amidotransferase-like"/>
    <property type="match status" value="1"/>
</dbReference>
<keyword evidence="3" id="KW-0804">Transcription</keyword>
<dbReference type="InterPro" id="IPR018062">
    <property type="entry name" value="HTH_AraC-typ_CS"/>
</dbReference>
<accession>A0A6L8LS16</accession>
<dbReference type="PROSITE" id="PS01124">
    <property type="entry name" value="HTH_ARAC_FAMILY_2"/>
    <property type="match status" value="1"/>
</dbReference>
<gene>
    <name evidence="5" type="ORF">GR167_13220</name>
</gene>
<dbReference type="PANTHER" id="PTHR43130:SF3">
    <property type="entry name" value="HTH-TYPE TRANSCRIPTIONAL REGULATOR RV1931C"/>
    <property type="match status" value="1"/>
</dbReference>
<dbReference type="Proteomes" id="UP000479043">
    <property type="component" value="Unassembled WGS sequence"/>
</dbReference>
<evidence type="ECO:0000259" key="4">
    <source>
        <dbReference type="PROSITE" id="PS01124"/>
    </source>
</evidence>
<proteinExistence type="predicted"/>
<dbReference type="InterPro" id="IPR029062">
    <property type="entry name" value="Class_I_gatase-like"/>
</dbReference>
<dbReference type="Pfam" id="PF12833">
    <property type="entry name" value="HTH_18"/>
    <property type="match status" value="1"/>
</dbReference>
<dbReference type="GO" id="GO:0003700">
    <property type="term" value="F:DNA-binding transcription factor activity"/>
    <property type="evidence" value="ECO:0007669"/>
    <property type="project" value="InterPro"/>
</dbReference>
<dbReference type="SUPFAM" id="SSF46689">
    <property type="entry name" value="Homeodomain-like"/>
    <property type="match status" value="2"/>
</dbReference>
<dbReference type="Pfam" id="PF01965">
    <property type="entry name" value="DJ-1_PfpI"/>
    <property type="match status" value="1"/>
</dbReference>
<dbReference type="PANTHER" id="PTHR43130">
    <property type="entry name" value="ARAC-FAMILY TRANSCRIPTIONAL REGULATOR"/>
    <property type="match status" value="1"/>
</dbReference>
<feature type="domain" description="HTH araC/xylS-type" evidence="4">
    <location>
        <begin position="211"/>
        <end position="309"/>
    </location>
</feature>
<dbReference type="PROSITE" id="PS00041">
    <property type="entry name" value="HTH_ARAC_FAMILY_1"/>
    <property type="match status" value="1"/>
</dbReference>
<sequence length="320" mass="35203">MFEFVLLDAFSMLSVTSAIEPLRVANRMAGYDCYAWTIVTEDGGPVRASNGLILASEGRIGEGPKPDYTFVCAGLSLVAQHQTRLTAFLNRRYSAGVTLGAISMGTIFLARAGLLKNTPCTIHWEGHPAFREEFPDITLSHAIFEIHQNIMTCAGGMSSFDLMMEIIARDHDKRLLHAVANQLQLDRIRSGGALQSSGTEHIPETAPKQMRNAIALLASSMEHPMSPAELASAVGSSRRSLERLFMKYTGMTPSKYSKIQRLERARDLLLHSNMPILEVAVATGFRSGSYFSFCFSDHFKVSPSSLRNAVTQGNLDARRD</sequence>
<dbReference type="RefSeq" id="WP_160974134.1">
    <property type="nucleotide sequence ID" value="NZ_WWEN01000005.1"/>
</dbReference>
<dbReference type="AlphaFoldDB" id="A0A6L8LS16"/>
<dbReference type="CDD" id="cd03136">
    <property type="entry name" value="GATase1_AraC_ArgR_like"/>
    <property type="match status" value="1"/>
</dbReference>
<dbReference type="SMART" id="SM00342">
    <property type="entry name" value="HTH_ARAC"/>
    <property type="match status" value="1"/>
</dbReference>
<keyword evidence="6" id="KW-1185">Reference proteome</keyword>
<comment type="caution">
    <text evidence="5">The sequence shown here is derived from an EMBL/GenBank/DDBJ whole genome shotgun (WGS) entry which is preliminary data.</text>
</comment>
<keyword evidence="2" id="KW-0238">DNA-binding</keyword>
<dbReference type="Gene3D" id="3.40.50.880">
    <property type="match status" value="1"/>
</dbReference>
<evidence type="ECO:0000313" key="5">
    <source>
        <dbReference type="EMBL" id="MYM56272.1"/>
    </source>
</evidence>
<dbReference type="InterPro" id="IPR018060">
    <property type="entry name" value="HTH_AraC"/>
</dbReference>
<dbReference type="InterPro" id="IPR009057">
    <property type="entry name" value="Homeodomain-like_sf"/>
</dbReference>
<reference evidence="5 6" key="1">
    <citation type="submission" date="2020-01" db="EMBL/GenBank/DDBJ databases">
        <authorList>
            <person name="Chen S."/>
        </authorList>
    </citation>
    <scope>NUCLEOTIDE SEQUENCE [LARGE SCALE GENOMIC DNA]</scope>
    <source>
        <strain evidence="5 6">GS-10</strain>
    </source>
</reference>
<dbReference type="InterPro" id="IPR002818">
    <property type="entry name" value="DJ-1/PfpI"/>
</dbReference>
<organism evidence="5 6">
    <name type="scientific">Thalassovita mangrovi</name>
    <dbReference type="NCBI Taxonomy" id="2692236"/>
    <lineage>
        <taxon>Bacteria</taxon>
        <taxon>Pseudomonadati</taxon>
        <taxon>Pseudomonadota</taxon>
        <taxon>Alphaproteobacteria</taxon>
        <taxon>Rhodobacterales</taxon>
        <taxon>Roseobacteraceae</taxon>
        <taxon>Thalassovita</taxon>
    </lineage>
</organism>
<dbReference type="EMBL" id="WWEN01000005">
    <property type="protein sequence ID" value="MYM56272.1"/>
    <property type="molecule type" value="Genomic_DNA"/>
</dbReference>
<evidence type="ECO:0000256" key="1">
    <source>
        <dbReference type="ARBA" id="ARBA00023015"/>
    </source>
</evidence>
<evidence type="ECO:0000256" key="2">
    <source>
        <dbReference type="ARBA" id="ARBA00023125"/>
    </source>
</evidence>
<dbReference type="Gene3D" id="1.10.10.60">
    <property type="entry name" value="Homeodomain-like"/>
    <property type="match status" value="2"/>
</dbReference>
<protein>
    <submittedName>
        <fullName evidence="5">Helix-turn-helix domain-containing protein</fullName>
    </submittedName>
</protein>
<evidence type="ECO:0000256" key="3">
    <source>
        <dbReference type="ARBA" id="ARBA00023163"/>
    </source>
</evidence>
<dbReference type="GO" id="GO:0043565">
    <property type="term" value="F:sequence-specific DNA binding"/>
    <property type="evidence" value="ECO:0007669"/>
    <property type="project" value="InterPro"/>
</dbReference>
<keyword evidence="1" id="KW-0805">Transcription regulation</keyword>
<name>A0A6L8LS16_9RHOB</name>